<keyword evidence="6 10" id="KW-0812">Transmembrane</keyword>
<dbReference type="GO" id="GO:0008233">
    <property type="term" value="F:peptidase activity"/>
    <property type="evidence" value="ECO:0007669"/>
    <property type="project" value="UniProtKB-KW"/>
</dbReference>
<evidence type="ECO:0000256" key="1">
    <source>
        <dbReference type="ARBA" id="ARBA00004651"/>
    </source>
</evidence>
<feature type="transmembrane region" description="Helical" evidence="10">
    <location>
        <begin position="6"/>
        <end position="22"/>
    </location>
</feature>
<evidence type="ECO:0000256" key="5">
    <source>
        <dbReference type="ARBA" id="ARBA00022670"/>
    </source>
</evidence>
<dbReference type="Proteomes" id="UP000176421">
    <property type="component" value="Unassembled WGS sequence"/>
</dbReference>
<dbReference type="PANTHER" id="PTHR36844">
    <property type="entry name" value="PROTEASE PRSW"/>
    <property type="match status" value="1"/>
</dbReference>
<evidence type="ECO:0000256" key="2">
    <source>
        <dbReference type="ARBA" id="ARBA00009165"/>
    </source>
</evidence>
<reference evidence="11 12" key="1">
    <citation type="journal article" date="2016" name="Nat. Commun.">
        <title>Thousands of microbial genomes shed light on interconnected biogeochemical processes in an aquifer system.</title>
        <authorList>
            <person name="Anantharaman K."/>
            <person name="Brown C.T."/>
            <person name="Hug L.A."/>
            <person name="Sharon I."/>
            <person name="Castelle C.J."/>
            <person name="Probst A.J."/>
            <person name="Thomas B.C."/>
            <person name="Singh A."/>
            <person name="Wilkins M.J."/>
            <person name="Karaoz U."/>
            <person name="Brodie E.L."/>
            <person name="Williams K.H."/>
            <person name="Hubbard S.S."/>
            <person name="Banfield J.F."/>
        </authorList>
    </citation>
    <scope>NUCLEOTIDE SEQUENCE [LARGE SCALE GENOMIC DNA]</scope>
</reference>
<dbReference type="InterPro" id="IPR023596">
    <property type="entry name" value="Peptidase_PrsW_arch/bac"/>
</dbReference>
<keyword evidence="5" id="KW-0645">Protease</keyword>
<evidence type="ECO:0000256" key="7">
    <source>
        <dbReference type="ARBA" id="ARBA00022801"/>
    </source>
</evidence>
<evidence type="ECO:0000256" key="6">
    <source>
        <dbReference type="ARBA" id="ARBA00022692"/>
    </source>
</evidence>
<feature type="transmembrane region" description="Helical" evidence="10">
    <location>
        <begin position="71"/>
        <end position="91"/>
    </location>
</feature>
<dbReference type="PANTHER" id="PTHR36844:SF1">
    <property type="entry name" value="PROTEASE PRSW"/>
    <property type="match status" value="1"/>
</dbReference>
<feature type="transmembrane region" description="Helical" evidence="10">
    <location>
        <begin position="215"/>
        <end position="233"/>
    </location>
</feature>
<dbReference type="InterPro" id="IPR026898">
    <property type="entry name" value="PrsW"/>
</dbReference>
<organism evidence="11 12">
    <name type="scientific">Candidatus Staskawiczbacteria bacterium RIFCSPHIGHO2_02_FULL_34_9</name>
    <dbReference type="NCBI Taxonomy" id="1802206"/>
    <lineage>
        <taxon>Bacteria</taxon>
        <taxon>Candidatus Staskawicziibacteriota</taxon>
    </lineage>
</organism>
<evidence type="ECO:0000256" key="3">
    <source>
        <dbReference type="ARBA" id="ARBA00018997"/>
    </source>
</evidence>
<feature type="transmembrane region" description="Helical" evidence="10">
    <location>
        <begin position="151"/>
        <end position="176"/>
    </location>
</feature>
<comment type="caution">
    <text evidence="11">The sequence shown here is derived from an EMBL/GenBank/DDBJ whole genome shotgun (WGS) entry which is preliminary data.</text>
</comment>
<dbReference type="AlphaFoldDB" id="A0A1G2HYT7"/>
<sequence>MHLTIYILFGILPSLVWLSYYLRKDLHPEPKRTILKLFIYGALLTIPVFIVQVGLSGLLNQVKMSGILDGWPIIADILKWFVVIAFTEEFLKYFVVRQVIIKESTLDEPLDIMLYMVVVALGFAAVENMLYLFSPIDHNYLNVNKLLETTIAISFIRFIGATFLHTLCSALIGYFLAIASLRDRKRKLLVGSGILLASLLHGLYDFSIITLARPMNFIVPLLIIMGLVIFMIYDFDEIKKVKGICKL</sequence>
<dbReference type="STRING" id="1802206.A3D35_01780"/>
<comment type="subcellular location">
    <subcellularLocation>
        <location evidence="1">Cell membrane</location>
        <topology evidence="1">Multi-pass membrane protein</topology>
    </subcellularLocation>
</comment>
<keyword evidence="9 10" id="KW-0472">Membrane</keyword>
<feature type="transmembrane region" description="Helical" evidence="10">
    <location>
        <begin position="188"/>
        <end position="209"/>
    </location>
</feature>
<gene>
    <name evidence="11" type="ORF">A3D35_01780</name>
</gene>
<evidence type="ECO:0000256" key="4">
    <source>
        <dbReference type="ARBA" id="ARBA00022475"/>
    </source>
</evidence>
<feature type="transmembrane region" description="Helical" evidence="10">
    <location>
        <begin position="112"/>
        <end position="131"/>
    </location>
</feature>
<dbReference type="GO" id="GO:0005886">
    <property type="term" value="C:plasma membrane"/>
    <property type="evidence" value="ECO:0007669"/>
    <property type="project" value="UniProtKB-SubCell"/>
</dbReference>
<evidence type="ECO:0000256" key="8">
    <source>
        <dbReference type="ARBA" id="ARBA00022989"/>
    </source>
</evidence>
<protein>
    <recommendedName>
        <fullName evidence="3">Protease PrsW</fullName>
    </recommendedName>
</protein>
<keyword evidence="4" id="KW-1003">Cell membrane</keyword>
<dbReference type="Pfam" id="PF13367">
    <property type="entry name" value="PrsW-protease"/>
    <property type="match status" value="1"/>
</dbReference>
<name>A0A1G2HYT7_9BACT</name>
<dbReference type="EMBL" id="MHOS01000048">
    <property type="protein sequence ID" value="OGZ66978.1"/>
    <property type="molecule type" value="Genomic_DNA"/>
</dbReference>
<accession>A0A1G2HYT7</accession>
<proteinExistence type="inferred from homology"/>
<evidence type="ECO:0000313" key="12">
    <source>
        <dbReference type="Proteomes" id="UP000176421"/>
    </source>
</evidence>
<keyword evidence="7" id="KW-0378">Hydrolase</keyword>
<dbReference type="GO" id="GO:0006508">
    <property type="term" value="P:proteolysis"/>
    <property type="evidence" value="ECO:0007669"/>
    <property type="project" value="UniProtKB-KW"/>
</dbReference>
<comment type="similarity">
    <text evidence="2">Belongs to the protease PrsW family.</text>
</comment>
<keyword evidence="8 10" id="KW-1133">Transmembrane helix</keyword>
<feature type="transmembrane region" description="Helical" evidence="10">
    <location>
        <begin position="34"/>
        <end position="59"/>
    </location>
</feature>
<evidence type="ECO:0000256" key="9">
    <source>
        <dbReference type="ARBA" id="ARBA00023136"/>
    </source>
</evidence>
<dbReference type="PIRSF" id="PIRSF016933">
    <property type="entry name" value="PrsW"/>
    <property type="match status" value="1"/>
</dbReference>
<evidence type="ECO:0000313" key="11">
    <source>
        <dbReference type="EMBL" id="OGZ66978.1"/>
    </source>
</evidence>
<evidence type="ECO:0000256" key="10">
    <source>
        <dbReference type="SAM" id="Phobius"/>
    </source>
</evidence>